<keyword evidence="1" id="KW-0472">Membrane</keyword>
<proteinExistence type="predicted"/>
<dbReference type="RefSeq" id="WP_252470638.1">
    <property type="nucleotide sequence ID" value="NZ_JALBWM010000074.1"/>
</dbReference>
<dbReference type="AlphaFoldDB" id="A0A9X2J5L9"/>
<name>A0A9X2J5L9_9GAMM</name>
<feature type="transmembrane region" description="Helical" evidence="1">
    <location>
        <begin position="90"/>
        <end position="113"/>
    </location>
</feature>
<dbReference type="InterPro" id="IPR025495">
    <property type="entry name" value="DUF4386"/>
</dbReference>
<keyword evidence="3" id="KW-1185">Reference proteome</keyword>
<protein>
    <submittedName>
        <fullName evidence="2">DUF4386 family protein</fullName>
    </submittedName>
</protein>
<evidence type="ECO:0000313" key="3">
    <source>
        <dbReference type="Proteomes" id="UP001139028"/>
    </source>
</evidence>
<feature type="transmembrane region" description="Helical" evidence="1">
    <location>
        <begin position="133"/>
        <end position="155"/>
    </location>
</feature>
<dbReference type="Pfam" id="PF14329">
    <property type="entry name" value="DUF4386"/>
    <property type="match status" value="1"/>
</dbReference>
<dbReference type="Proteomes" id="UP001139028">
    <property type="component" value="Unassembled WGS sequence"/>
</dbReference>
<evidence type="ECO:0000313" key="2">
    <source>
        <dbReference type="EMBL" id="MCO1335682.1"/>
    </source>
</evidence>
<keyword evidence="1" id="KW-0812">Transmembrane</keyword>
<dbReference type="EMBL" id="JALBWM010000074">
    <property type="protein sequence ID" value="MCO1335682.1"/>
    <property type="molecule type" value="Genomic_DNA"/>
</dbReference>
<feature type="transmembrane region" description="Helical" evidence="1">
    <location>
        <begin position="194"/>
        <end position="218"/>
    </location>
</feature>
<gene>
    <name evidence="2" type="ORF">MO867_15195</name>
</gene>
<keyword evidence="1" id="KW-1133">Transmembrane helix</keyword>
<feature type="transmembrane region" description="Helical" evidence="1">
    <location>
        <begin position="167"/>
        <end position="188"/>
    </location>
</feature>
<feature type="transmembrane region" description="Helical" evidence="1">
    <location>
        <begin position="7"/>
        <end position="29"/>
    </location>
</feature>
<sequence length="237" mass="26096">MTLQKLGGMAAITEAFTYIFGFVLFFGVLDSTGYEKPELYLEFIIQNRDYFFTGYLISGLLFSFVLIVLVQSIYQRFKSVSPELMRFTAIVGYIWACIVLSSSMIFLTSLSAVAKYHSLDPNQALAINRAVNIVVEALGGGIELVGAAWVLAISYTGIKGKIYSPVLHYWGFLVGISGVLTLFSGISFLSSNPFFEITTAIFGLGQILWFIFLGTAMLRELPVSAVYHSTKNSSSEA</sequence>
<organism evidence="2 3">
    <name type="scientific">Microbulbifer okhotskensis</name>
    <dbReference type="NCBI Taxonomy" id="2926617"/>
    <lineage>
        <taxon>Bacteria</taxon>
        <taxon>Pseudomonadati</taxon>
        <taxon>Pseudomonadota</taxon>
        <taxon>Gammaproteobacteria</taxon>
        <taxon>Cellvibrionales</taxon>
        <taxon>Microbulbiferaceae</taxon>
        <taxon>Microbulbifer</taxon>
    </lineage>
</organism>
<accession>A0A9X2J5L9</accession>
<feature type="transmembrane region" description="Helical" evidence="1">
    <location>
        <begin position="49"/>
        <end position="70"/>
    </location>
</feature>
<comment type="caution">
    <text evidence="2">The sequence shown here is derived from an EMBL/GenBank/DDBJ whole genome shotgun (WGS) entry which is preliminary data.</text>
</comment>
<evidence type="ECO:0000256" key="1">
    <source>
        <dbReference type="SAM" id="Phobius"/>
    </source>
</evidence>
<reference evidence="2" key="1">
    <citation type="journal article" date="2022" name="Arch. Microbiol.">
        <title>Microbulbifer okhotskensis sp. nov., isolated from a deep bottom sediment of the Okhotsk Sea.</title>
        <authorList>
            <person name="Romanenko L."/>
            <person name="Kurilenko V."/>
            <person name="Otstavnykh N."/>
            <person name="Velansky P."/>
            <person name="Isaeva M."/>
            <person name="Mikhailov V."/>
        </authorList>
    </citation>
    <scope>NUCLEOTIDE SEQUENCE</scope>
    <source>
        <strain evidence="2">OS29</strain>
    </source>
</reference>